<evidence type="ECO:0000256" key="6">
    <source>
        <dbReference type="ARBA" id="ARBA00023125"/>
    </source>
</evidence>
<dbReference type="GO" id="GO:0005634">
    <property type="term" value="C:nucleus"/>
    <property type="evidence" value="ECO:0007669"/>
    <property type="project" value="UniProtKB-SubCell"/>
</dbReference>
<dbReference type="GO" id="GO:0003677">
    <property type="term" value="F:DNA binding"/>
    <property type="evidence" value="ECO:0007669"/>
    <property type="project" value="UniProtKB-KW"/>
</dbReference>
<dbReference type="InterPro" id="IPR036236">
    <property type="entry name" value="Znf_C2H2_sf"/>
</dbReference>
<organism evidence="12 13">
    <name type="scientific">Frankliniella fusca</name>
    <dbReference type="NCBI Taxonomy" id="407009"/>
    <lineage>
        <taxon>Eukaryota</taxon>
        <taxon>Metazoa</taxon>
        <taxon>Ecdysozoa</taxon>
        <taxon>Arthropoda</taxon>
        <taxon>Hexapoda</taxon>
        <taxon>Insecta</taxon>
        <taxon>Pterygota</taxon>
        <taxon>Neoptera</taxon>
        <taxon>Paraneoptera</taxon>
        <taxon>Thysanoptera</taxon>
        <taxon>Terebrantia</taxon>
        <taxon>Thripoidea</taxon>
        <taxon>Thripidae</taxon>
        <taxon>Frankliniella</taxon>
    </lineage>
</organism>
<gene>
    <name evidence="12" type="ORF">KUF71_025922</name>
</gene>
<feature type="region of interest" description="Disordered" evidence="10">
    <location>
        <begin position="99"/>
        <end position="130"/>
    </location>
</feature>
<dbReference type="EMBL" id="JAHWGI010000610">
    <property type="protein sequence ID" value="KAK3916821.1"/>
    <property type="molecule type" value="Genomic_DNA"/>
</dbReference>
<evidence type="ECO:0000256" key="5">
    <source>
        <dbReference type="ARBA" id="ARBA00023015"/>
    </source>
</evidence>
<evidence type="ECO:0000256" key="9">
    <source>
        <dbReference type="PROSITE-ProRule" id="PRU00027"/>
    </source>
</evidence>
<evidence type="ECO:0000259" key="11">
    <source>
        <dbReference type="PROSITE" id="PS50808"/>
    </source>
</evidence>
<accession>A0AAE1LE85</accession>
<feature type="region of interest" description="Disordered" evidence="10">
    <location>
        <begin position="1"/>
        <end position="33"/>
    </location>
</feature>
<keyword evidence="13" id="KW-1185">Reference proteome</keyword>
<sequence length="728" mass="80649">MSTATAGPSSVSSRGKSRGKARPSRRNKSNVWAHFKDCEGDPLRAVCNYCKKSYSKGGGTTNLISHLSSLHPEALLDRPSSASSIDSDVDDDLLMDVDAASNSSRGSTPAPDSQPASPPSTRSSPLSSASGTFLQPTLHSYSKLDKGSTQKLNLAVAYFVGTCGLPFNTVTKKGFKVMMRCARPGYEPIGRKALVENYLPKLYTFTKSFLESLLMRADHAALTSDLWTSDSGEPFISLTVHFIGTEWVLQSGALNCRAFDVEHTAINIKDWFLQTLEEWALPRSKISAITTDNGDNMRLAVELLDVPNVRCLGHTIQTGMDDVKRLEDIAAVTKKTHALQQHFSSNKLFRAYKRFIEERYQSQAKKLTGLCPTRWWSELPLNRAIIESEVHIREFLAFHDHGKGMRLLLSHREMNLFKSYTATLDPLDELTQGMSSEKNVTASAILPIVYLLNDMLRRAEEQATAEADHTLSDTSDGEEESDPPVTYPIERDEIILQGEIKLNAAIFKCIVAKLHKRYDPESAGAEVQWRAVDKRGAEKCNAFLSICSFMDPRFRDDLRESDQETAKRELLDEIDLLERIAGDQSASSDGSGDGPAPKKQKGKGLAGIFAKLVGVARPADAQPDQESQSLNAPRDKIRQEIARYCALPPLDKDEDPLAWWKAHSASFPLISKVAKKYLSVPATSITPSERLFSHAGDVYQDTRHCLSGENAEIQIFLKMNQDLVPIPK</sequence>
<evidence type="ECO:0000256" key="7">
    <source>
        <dbReference type="ARBA" id="ARBA00023163"/>
    </source>
</evidence>
<dbReference type="GO" id="GO:0016874">
    <property type="term" value="F:ligase activity"/>
    <property type="evidence" value="ECO:0007669"/>
    <property type="project" value="UniProtKB-KW"/>
</dbReference>
<feature type="compositionally biased region" description="Low complexity" evidence="10">
    <location>
        <begin position="1"/>
        <end position="14"/>
    </location>
</feature>
<reference evidence="12" key="1">
    <citation type="submission" date="2021-07" db="EMBL/GenBank/DDBJ databases">
        <authorList>
            <person name="Catto M.A."/>
            <person name="Jacobson A."/>
            <person name="Kennedy G."/>
            <person name="Labadie P."/>
            <person name="Hunt B.G."/>
            <person name="Srinivasan R."/>
        </authorList>
    </citation>
    <scope>NUCLEOTIDE SEQUENCE</scope>
    <source>
        <strain evidence="12">PL_HMW_Pooled</strain>
        <tissue evidence="12">Head</tissue>
    </source>
</reference>
<dbReference type="SUPFAM" id="SSF57667">
    <property type="entry name" value="beta-beta-alpha zinc fingers"/>
    <property type="match status" value="1"/>
</dbReference>
<keyword evidence="2" id="KW-0479">Metal-binding</keyword>
<keyword evidence="6" id="KW-0238">DNA-binding</keyword>
<evidence type="ECO:0000313" key="13">
    <source>
        <dbReference type="Proteomes" id="UP001219518"/>
    </source>
</evidence>
<feature type="compositionally biased region" description="Low complexity" evidence="10">
    <location>
        <begin position="582"/>
        <end position="597"/>
    </location>
</feature>
<dbReference type="GO" id="GO:0008270">
    <property type="term" value="F:zinc ion binding"/>
    <property type="evidence" value="ECO:0007669"/>
    <property type="project" value="UniProtKB-KW"/>
</dbReference>
<keyword evidence="4" id="KW-0862">Zinc</keyword>
<comment type="subcellular location">
    <subcellularLocation>
        <location evidence="1">Nucleus</location>
    </subcellularLocation>
</comment>
<keyword evidence="7" id="KW-0804">Transcription</keyword>
<dbReference type="InterPro" id="IPR052035">
    <property type="entry name" value="ZnF_BED_domain_contain"/>
</dbReference>
<evidence type="ECO:0000256" key="10">
    <source>
        <dbReference type="SAM" id="MobiDB-lite"/>
    </source>
</evidence>
<dbReference type="PANTHER" id="PTHR46481">
    <property type="entry name" value="ZINC FINGER BED DOMAIN-CONTAINING PROTEIN 4"/>
    <property type="match status" value="1"/>
</dbReference>
<dbReference type="Proteomes" id="UP001219518">
    <property type="component" value="Unassembled WGS sequence"/>
</dbReference>
<dbReference type="InterPro" id="IPR012337">
    <property type="entry name" value="RNaseH-like_sf"/>
</dbReference>
<dbReference type="Pfam" id="PF05699">
    <property type="entry name" value="Dimer_Tnp_hAT"/>
    <property type="match status" value="1"/>
</dbReference>
<name>A0AAE1LE85_9NEOP</name>
<keyword evidence="5" id="KW-0805">Transcription regulation</keyword>
<reference evidence="12" key="2">
    <citation type="journal article" date="2023" name="BMC Genomics">
        <title>Pest status, molecular evolution, and epigenetic factors derived from the genome assembly of Frankliniella fusca, a thysanopteran phytovirus vector.</title>
        <authorList>
            <person name="Catto M.A."/>
            <person name="Labadie P.E."/>
            <person name="Jacobson A.L."/>
            <person name="Kennedy G.G."/>
            <person name="Srinivasan R."/>
            <person name="Hunt B.G."/>
        </authorList>
    </citation>
    <scope>NUCLEOTIDE SEQUENCE</scope>
    <source>
        <strain evidence="12">PL_HMW_Pooled</strain>
    </source>
</reference>
<dbReference type="SUPFAM" id="SSF53098">
    <property type="entry name" value="Ribonuclease H-like"/>
    <property type="match status" value="1"/>
</dbReference>
<feature type="domain" description="BED-type" evidence="11">
    <location>
        <begin position="26"/>
        <end position="78"/>
    </location>
</feature>
<dbReference type="Pfam" id="PF02892">
    <property type="entry name" value="zf-BED"/>
    <property type="match status" value="1"/>
</dbReference>
<dbReference type="PROSITE" id="PS50808">
    <property type="entry name" value="ZF_BED"/>
    <property type="match status" value="1"/>
</dbReference>
<evidence type="ECO:0000256" key="1">
    <source>
        <dbReference type="ARBA" id="ARBA00004123"/>
    </source>
</evidence>
<protein>
    <submittedName>
        <fullName evidence="12">E3 SUMO-protein ligase ZBED1</fullName>
    </submittedName>
</protein>
<dbReference type="AlphaFoldDB" id="A0AAE1LE85"/>
<feature type="compositionally biased region" description="Basic and acidic residues" evidence="10">
    <location>
        <begin position="462"/>
        <end position="471"/>
    </location>
</feature>
<feature type="compositionally biased region" description="Basic residues" evidence="10">
    <location>
        <begin position="15"/>
        <end position="28"/>
    </location>
</feature>
<dbReference type="GO" id="GO:0046983">
    <property type="term" value="F:protein dimerization activity"/>
    <property type="evidence" value="ECO:0007669"/>
    <property type="project" value="InterPro"/>
</dbReference>
<feature type="region of interest" description="Disordered" evidence="10">
    <location>
        <begin position="582"/>
        <end position="602"/>
    </location>
</feature>
<feature type="region of interest" description="Disordered" evidence="10">
    <location>
        <begin position="462"/>
        <end position="485"/>
    </location>
</feature>
<evidence type="ECO:0000256" key="3">
    <source>
        <dbReference type="ARBA" id="ARBA00022771"/>
    </source>
</evidence>
<keyword evidence="8" id="KW-0539">Nucleus</keyword>
<evidence type="ECO:0000256" key="4">
    <source>
        <dbReference type="ARBA" id="ARBA00022833"/>
    </source>
</evidence>
<keyword evidence="3 9" id="KW-0863">Zinc-finger</keyword>
<evidence type="ECO:0000313" key="12">
    <source>
        <dbReference type="EMBL" id="KAK3916821.1"/>
    </source>
</evidence>
<evidence type="ECO:0000256" key="2">
    <source>
        <dbReference type="ARBA" id="ARBA00022723"/>
    </source>
</evidence>
<keyword evidence="12" id="KW-0436">Ligase</keyword>
<dbReference type="InterPro" id="IPR003656">
    <property type="entry name" value="Znf_BED"/>
</dbReference>
<dbReference type="SMART" id="SM00614">
    <property type="entry name" value="ZnF_BED"/>
    <property type="match status" value="1"/>
</dbReference>
<proteinExistence type="predicted"/>
<dbReference type="InterPro" id="IPR008906">
    <property type="entry name" value="HATC_C_dom"/>
</dbReference>
<comment type="caution">
    <text evidence="12">The sequence shown here is derived from an EMBL/GenBank/DDBJ whole genome shotgun (WGS) entry which is preliminary data.</text>
</comment>
<evidence type="ECO:0000256" key="8">
    <source>
        <dbReference type="ARBA" id="ARBA00023242"/>
    </source>
</evidence>
<dbReference type="PANTHER" id="PTHR46481:SF9">
    <property type="entry name" value="ZINC FINGER BED DOMAIN-CONTAINING PROTEIN 1-LIKE"/>
    <property type="match status" value="1"/>
</dbReference>